<name>A0A382E451_9ZZZZ</name>
<dbReference type="AlphaFoldDB" id="A0A382E451"/>
<dbReference type="EMBL" id="UINC01042368">
    <property type="protein sequence ID" value="SVB44904.1"/>
    <property type="molecule type" value="Genomic_DNA"/>
</dbReference>
<sequence>RARLAMKDAGAGFYFWNYLLPMTQHRDPDAA</sequence>
<reference evidence="1" key="1">
    <citation type="submission" date="2018-05" db="EMBL/GenBank/DDBJ databases">
        <authorList>
            <person name="Lanie J.A."/>
            <person name="Ng W.-L."/>
            <person name="Kazmierczak K.M."/>
            <person name="Andrzejewski T.M."/>
            <person name="Davidsen T.M."/>
            <person name="Wayne K.J."/>
            <person name="Tettelin H."/>
            <person name="Glass J.I."/>
            <person name="Rusch D."/>
            <person name="Podicherti R."/>
            <person name="Tsui H.-C.T."/>
            <person name="Winkler M.E."/>
        </authorList>
    </citation>
    <scope>NUCLEOTIDE SEQUENCE</scope>
</reference>
<proteinExistence type="predicted"/>
<gene>
    <name evidence="1" type="ORF">METZ01_LOCUS197758</name>
</gene>
<organism evidence="1">
    <name type="scientific">marine metagenome</name>
    <dbReference type="NCBI Taxonomy" id="408172"/>
    <lineage>
        <taxon>unclassified sequences</taxon>
        <taxon>metagenomes</taxon>
        <taxon>ecological metagenomes</taxon>
    </lineage>
</organism>
<feature type="non-terminal residue" evidence="1">
    <location>
        <position position="1"/>
    </location>
</feature>
<accession>A0A382E451</accession>
<protein>
    <submittedName>
        <fullName evidence="1">Uncharacterized protein</fullName>
    </submittedName>
</protein>
<evidence type="ECO:0000313" key="1">
    <source>
        <dbReference type="EMBL" id="SVB44904.1"/>
    </source>
</evidence>